<feature type="compositionally biased region" description="Basic residues" evidence="1">
    <location>
        <begin position="67"/>
        <end position="77"/>
    </location>
</feature>
<dbReference type="AlphaFoldDB" id="A0A5B7HGI6"/>
<name>A0A5B7HGI6_PORTR</name>
<reference evidence="2 3" key="1">
    <citation type="submission" date="2019-05" db="EMBL/GenBank/DDBJ databases">
        <title>Another draft genome of Portunus trituberculatus and its Hox gene families provides insights of decapod evolution.</title>
        <authorList>
            <person name="Jeong J.-H."/>
            <person name="Song I."/>
            <person name="Kim S."/>
            <person name="Choi T."/>
            <person name="Kim D."/>
            <person name="Ryu S."/>
            <person name="Kim W."/>
        </authorList>
    </citation>
    <scope>NUCLEOTIDE SEQUENCE [LARGE SCALE GENOMIC DNA]</scope>
    <source>
        <tissue evidence="2">Muscle</tissue>
    </source>
</reference>
<proteinExistence type="predicted"/>
<keyword evidence="3" id="KW-1185">Reference proteome</keyword>
<organism evidence="2 3">
    <name type="scientific">Portunus trituberculatus</name>
    <name type="common">Swimming crab</name>
    <name type="synonym">Neptunus trituberculatus</name>
    <dbReference type="NCBI Taxonomy" id="210409"/>
    <lineage>
        <taxon>Eukaryota</taxon>
        <taxon>Metazoa</taxon>
        <taxon>Ecdysozoa</taxon>
        <taxon>Arthropoda</taxon>
        <taxon>Crustacea</taxon>
        <taxon>Multicrustacea</taxon>
        <taxon>Malacostraca</taxon>
        <taxon>Eumalacostraca</taxon>
        <taxon>Eucarida</taxon>
        <taxon>Decapoda</taxon>
        <taxon>Pleocyemata</taxon>
        <taxon>Brachyura</taxon>
        <taxon>Eubrachyura</taxon>
        <taxon>Portunoidea</taxon>
        <taxon>Portunidae</taxon>
        <taxon>Portuninae</taxon>
        <taxon>Portunus</taxon>
    </lineage>
</organism>
<evidence type="ECO:0000313" key="3">
    <source>
        <dbReference type="Proteomes" id="UP000324222"/>
    </source>
</evidence>
<dbReference type="Proteomes" id="UP000324222">
    <property type="component" value="Unassembled WGS sequence"/>
</dbReference>
<evidence type="ECO:0000256" key="1">
    <source>
        <dbReference type="SAM" id="MobiDB-lite"/>
    </source>
</evidence>
<feature type="region of interest" description="Disordered" evidence="1">
    <location>
        <begin position="48"/>
        <end position="77"/>
    </location>
</feature>
<dbReference type="EMBL" id="VSRR010028506">
    <property type="protein sequence ID" value="MPC68859.1"/>
    <property type="molecule type" value="Genomic_DNA"/>
</dbReference>
<feature type="compositionally biased region" description="Polar residues" evidence="1">
    <location>
        <begin position="48"/>
        <end position="60"/>
    </location>
</feature>
<protein>
    <submittedName>
        <fullName evidence="2">Uncharacterized protein</fullName>
    </submittedName>
</protein>
<accession>A0A5B7HGI6</accession>
<gene>
    <name evidence="2" type="ORF">E2C01_063069</name>
</gene>
<evidence type="ECO:0000313" key="2">
    <source>
        <dbReference type="EMBL" id="MPC68859.1"/>
    </source>
</evidence>
<sequence length="77" mass="8651">MEYVMSNIRMKHMGSNVTFWGKKTSKCFEAIPALGQIRPPVTHGSTLSQQVLATASQRSSRLVPLRSSHHHGPRRTH</sequence>
<comment type="caution">
    <text evidence="2">The sequence shown here is derived from an EMBL/GenBank/DDBJ whole genome shotgun (WGS) entry which is preliminary data.</text>
</comment>